<dbReference type="Proteomes" id="UP001432039">
    <property type="component" value="Plasmid unnamed1"/>
</dbReference>
<evidence type="ECO:0000313" key="1">
    <source>
        <dbReference type="EMBL" id="WUQ18228.1"/>
    </source>
</evidence>
<dbReference type="RefSeq" id="WP_328966173.1">
    <property type="nucleotide sequence ID" value="NZ_CP108091.1"/>
</dbReference>
<name>A0ABZ1TQR0_STRVG</name>
<protein>
    <submittedName>
        <fullName evidence="1">Uncharacterized protein</fullName>
    </submittedName>
</protein>
<dbReference type="EMBL" id="CP108091">
    <property type="protein sequence ID" value="WUQ18228.1"/>
    <property type="molecule type" value="Genomic_DNA"/>
</dbReference>
<gene>
    <name evidence="1" type="ORF">OG517_43180</name>
</gene>
<evidence type="ECO:0000313" key="2">
    <source>
        <dbReference type="Proteomes" id="UP001432039"/>
    </source>
</evidence>
<accession>A0ABZ1TQR0</accession>
<keyword evidence="2" id="KW-1185">Reference proteome</keyword>
<keyword evidence="1" id="KW-0614">Plasmid</keyword>
<sequence>MAVQDETAVSTDERIAPDSIETRGWLFNVVRYDFNGHGHFTHWVDVPDANKDSVILAHITEMKLKDGGLVPHMGTATLSVANIAFDVNDSVPSCRVRGAVAFDSNIQYRLTLFVVV</sequence>
<reference evidence="1" key="1">
    <citation type="submission" date="2022-10" db="EMBL/GenBank/DDBJ databases">
        <title>The complete genomes of actinobacterial strains from the NBC collection.</title>
        <authorList>
            <person name="Joergensen T.S."/>
            <person name="Alvarez Arevalo M."/>
            <person name="Sterndorff E.B."/>
            <person name="Faurdal D."/>
            <person name="Vuksanovic O."/>
            <person name="Mourched A.-S."/>
            <person name="Charusanti P."/>
            <person name="Shaw S."/>
            <person name="Blin K."/>
            <person name="Weber T."/>
        </authorList>
    </citation>
    <scope>NUCLEOTIDE SEQUENCE</scope>
    <source>
        <strain evidence="1">NBC_00248</strain>
        <plasmid evidence="1">unnamed1</plasmid>
    </source>
</reference>
<proteinExistence type="predicted"/>
<organism evidence="1 2">
    <name type="scientific">Streptomyces virginiae</name>
    <name type="common">Streptomyces cinnamonensis</name>
    <dbReference type="NCBI Taxonomy" id="1961"/>
    <lineage>
        <taxon>Bacteria</taxon>
        <taxon>Bacillati</taxon>
        <taxon>Actinomycetota</taxon>
        <taxon>Actinomycetes</taxon>
        <taxon>Kitasatosporales</taxon>
        <taxon>Streptomycetaceae</taxon>
        <taxon>Streptomyces</taxon>
    </lineage>
</organism>
<geneLocation type="plasmid" evidence="1 2">
    <name>unnamed1</name>
</geneLocation>